<evidence type="ECO:0000313" key="3">
    <source>
        <dbReference type="Proteomes" id="UP000509568"/>
    </source>
</evidence>
<evidence type="ECO:0000256" key="1">
    <source>
        <dbReference type="SAM" id="Phobius"/>
    </source>
</evidence>
<name>A0A7D5H0C6_9PSED</name>
<evidence type="ECO:0000313" key="2">
    <source>
        <dbReference type="EMBL" id="QKZ04585.1"/>
    </source>
</evidence>
<dbReference type="EMBL" id="CP056030">
    <property type="protein sequence ID" value="QKZ04585.1"/>
    <property type="molecule type" value="Genomic_DNA"/>
</dbReference>
<accession>A0A7D5H0C6</accession>
<gene>
    <name evidence="2" type="ORF">HWQ56_12650</name>
</gene>
<dbReference type="AlphaFoldDB" id="A0A7D5H0C6"/>
<keyword evidence="1" id="KW-0812">Transmembrane</keyword>
<keyword evidence="1" id="KW-0472">Membrane</keyword>
<reference evidence="2 3" key="1">
    <citation type="submission" date="2020-06" db="EMBL/GenBank/DDBJ databases">
        <title>Pseudomonas eucalypticola sp. nov., an endophyte of Eucalyptus dunnii leaves with biocontrol ability of eucalyptus leaf blight.</title>
        <authorList>
            <person name="Liu Y."/>
            <person name="Song Z."/>
            <person name="Zeng H."/>
            <person name="Lu M."/>
            <person name="Wang X."/>
            <person name="Lian X."/>
            <person name="Zhang Q."/>
        </authorList>
    </citation>
    <scope>NUCLEOTIDE SEQUENCE [LARGE SCALE GENOMIC DNA]</scope>
    <source>
        <strain evidence="2 3">NP-1</strain>
    </source>
</reference>
<feature type="transmembrane region" description="Helical" evidence="1">
    <location>
        <begin position="62"/>
        <end position="86"/>
    </location>
</feature>
<sequence length="391" mass="43099">MDFFTFTLIGLFTGAMGGWAAFAFGSKTGKVIAGSASLSAAALEADSALKGFIGYGHDSGQLVLSLCGAYVVGFIATIVLLTRMLLQQDSRYRITLIDVVFGNNRALDAYHEAKRVELEGLLERELNVGALQQESQLLDARKRALDEQGRALQLEMEEARKVLHARDELVGGQPSLSLPHGYRLPIKPVFLQLLPHYVARMCQFHRGLKQLTARFLADAPTAVNGVDLFDAYLMAVAGCIKQHLFDQHGPVVDDEVRVHFRRFDPGERLYRGHVVHGDAGRALTPLGSDSGLIALSRQTGRSLVYSVNRQAAVSTASAHWWQDYLTYVFDSIIEHGEPAYTLGISVRHAAVHSGMLYFLSFNQWEHGLQQDLSTVHRALIGRMNSYGESTA</sequence>
<dbReference type="KEGG" id="pez:HWQ56_12650"/>
<dbReference type="Proteomes" id="UP000509568">
    <property type="component" value="Chromosome"/>
</dbReference>
<keyword evidence="1" id="KW-1133">Transmembrane helix</keyword>
<organism evidence="2 3">
    <name type="scientific">Pseudomonas eucalypticola</name>
    <dbReference type="NCBI Taxonomy" id="2599595"/>
    <lineage>
        <taxon>Bacteria</taxon>
        <taxon>Pseudomonadati</taxon>
        <taxon>Pseudomonadota</taxon>
        <taxon>Gammaproteobacteria</taxon>
        <taxon>Pseudomonadales</taxon>
        <taxon>Pseudomonadaceae</taxon>
        <taxon>Pseudomonas</taxon>
    </lineage>
</organism>
<proteinExistence type="predicted"/>
<protein>
    <submittedName>
        <fullName evidence="2">Uncharacterized protein</fullName>
    </submittedName>
</protein>
<keyword evidence="3" id="KW-1185">Reference proteome</keyword>
<dbReference type="RefSeq" id="WP_158158767.1">
    <property type="nucleotide sequence ID" value="NZ_CP056030.1"/>
</dbReference>